<keyword evidence="2" id="KW-1185">Reference proteome</keyword>
<name>A0ACC0VR62_9STRA</name>
<dbReference type="EMBL" id="CM047587">
    <property type="protein sequence ID" value="KAI9908368.1"/>
    <property type="molecule type" value="Genomic_DNA"/>
</dbReference>
<evidence type="ECO:0000313" key="1">
    <source>
        <dbReference type="EMBL" id="KAI9908368.1"/>
    </source>
</evidence>
<dbReference type="Proteomes" id="UP001163321">
    <property type="component" value="Chromosome 8"/>
</dbReference>
<sequence>MVTTIAQHFSFLSLCSNEDRDLVVKRLNTEILDCFDEALVLQLDSESWAVLQLQSPSCIGKLLAHVTSDVISETRSLKVSWTPVLLVFDAIVAGAAAKLLLTVGSASFDGFAVKNESRNERSCSDGNDIKEHTKNAISAQQLVTVCLPMLQWAKEGMSTNVTKALARAIWQLFAQLTLNYDLALFFWENGGFDAVLDVPEVLESQKVLERRMEDKIRRAFTKLSARFGSPNQMRITPVALLTEVVHFAARNEDVFLTAR</sequence>
<evidence type="ECO:0000313" key="2">
    <source>
        <dbReference type="Proteomes" id="UP001163321"/>
    </source>
</evidence>
<comment type="caution">
    <text evidence="1">The sequence shown here is derived from an EMBL/GenBank/DDBJ whole genome shotgun (WGS) entry which is preliminary data.</text>
</comment>
<reference evidence="1 2" key="1">
    <citation type="journal article" date="2022" name="bioRxiv">
        <title>The genome of the oomycete Peronosclerospora sorghi, a cosmopolitan pathogen of maize and sorghum, is inflated with dispersed pseudogenes.</title>
        <authorList>
            <person name="Fletcher K."/>
            <person name="Martin F."/>
            <person name="Isakeit T."/>
            <person name="Cavanaugh K."/>
            <person name="Magill C."/>
            <person name="Michelmore R."/>
        </authorList>
    </citation>
    <scope>NUCLEOTIDE SEQUENCE [LARGE SCALE GENOMIC DNA]</scope>
    <source>
        <strain evidence="1">P6</strain>
    </source>
</reference>
<proteinExistence type="predicted"/>
<protein>
    <submittedName>
        <fullName evidence="1">Uncharacterized protein</fullName>
    </submittedName>
</protein>
<gene>
    <name evidence="1" type="ORF">PsorP6_003086</name>
</gene>
<organism evidence="1 2">
    <name type="scientific">Peronosclerospora sorghi</name>
    <dbReference type="NCBI Taxonomy" id="230839"/>
    <lineage>
        <taxon>Eukaryota</taxon>
        <taxon>Sar</taxon>
        <taxon>Stramenopiles</taxon>
        <taxon>Oomycota</taxon>
        <taxon>Peronosporomycetes</taxon>
        <taxon>Peronosporales</taxon>
        <taxon>Peronosporaceae</taxon>
        <taxon>Peronosclerospora</taxon>
    </lineage>
</organism>
<accession>A0ACC0VR62</accession>